<accession>A0A7N0ZZX9</accession>
<sequence>MEKPRKIQSSDPSRHGRRRCSYPSSPKFELPIDGQYLADAQMERVRKVESLDQNRDCRRHCSYPSSPEFEFWMVRNPSLPQPNMLTADELFVDGVLLPLDLVPASAPTSELTNPVPVSSVTEPESAASVEVDAGPELTAALEPATGSRRWKDIFKKSESKASKEADQKAESAKTSKKRERKSASGGGHGGSSAAELNINIWPFSRSRSAGTGGARPKAAAGGRKVSSAPCSRSNSGGESKSRKWPASPGRAGVHVGRSSPVWQVRRAGSAAIPRPSTTSEAAEGRKNGIPSGGKTKIISKDCNCKHGAAPFAAANSGDLSLRGCSRKGAGGSNDGSGVVNLFNLRSLFSKKVY</sequence>
<feature type="compositionally biased region" description="Low complexity" evidence="1">
    <location>
        <begin position="214"/>
        <end position="224"/>
    </location>
</feature>
<feature type="region of interest" description="Disordered" evidence="1">
    <location>
        <begin position="1"/>
        <end position="27"/>
    </location>
</feature>
<dbReference type="OMA" id="NAGCSEG"/>
<feature type="compositionally biased region" description="Polar residues" evidence="1">
    <location>
        <begin position="106"/>
        <end position="122"/>
    </location>
</feature>
<feature type="region of interest" description="Disordered" evidence="1">
    <location>
        <begin position="106"/>
        <end position="135"/>
    </location>
</feature>
<reference evidence="2" key="1">
    <citation type="submission" date="2021-01" db="UniProtKB">
        <authorList>
            <consortium name="EnsemblPlants"/>
        </authorList>
    </citation>
    <scope>IDENTIFICATION</scope>
</reference>
<name>A0A7N0ZZX9_KALFE</name>
<dbReference type="Gramene" id="Kaladp0060s0400.1.v1.1">
    <property type="protein sequence ID" value="Kaladp0060s0400.1.v1.1.CDS.1"/>
    <property type="gene ID" value="Kaladp0060s0400.v1.1"/>
</dbReference>
<evidence type="ECO:0000313" key="3">
    <source>
        <dbReference type="Proteomes" id="UP000594263"/>
    </source>
</evidence>
<feature type="compositionally biased region" description="Polar residues" evidence="1">
    <location>
        <begin position="228"/>
        <end position="238"/>
    </location>
</feature>
<dbReference type="Proteomes" id="UP000594263">
    <property type="component" value="Unplaced"/>
</dbReference>
<dbReference type="PANTHER" id="PTHR35132:SF1">
    <property type="entry name" value="SERINE_ARGININE REPETITIVE MATRIX-LIKE PROTEIN"/>
    <property type="match status" value="1"/>
</dbReference>
<dbReference type="EnsemblPlants" id="Kaladp0060s0400.1.v1.1">
    <property type="protein sequence ID" value="Kaladp0060s0400.1.v1.1.CDS.1"/>
    <property type="gene ID" value="Kaladp0060s0400.v1.1"/>
</dbReference>
<protein>
    <submittedName>
        <fullName evidence="2">Uncharacterized protein</fullName>
    </submittedName>
</protein>
<feature type="region of interest" description="Disordered" evidence="1">
    <location>
        <begin position="207"/>
        <end position="294"/>
    </location>
</feature>
<dbReference type="AlphaFoldDB" id="A0A7N0ZZX9"/>
<evidence type="ECO:0000256" key="1">
    <source>
        <dbReference type="SAM" id="MobiDB-lite"/>
    </source>
</evidence>
<keyword evidence="3" id="KW-1185">Reference proteome</keyword>
<dbReference type="PANTHER" id="PTHR35132">
    <property type="entry name" value="SERINE/ARGININE REPETITIVE MATRIX-LIKE PROTEIN"/>
    <property type="match status" value="1"/>
</dbReference>
<proteinExistence type="predicted"/>
<feature type="region of interest" description="Disordered" evidence="1">
    <location>
        <begin position="156"/>
        <end position="194"/>
    </location>
</feature>
<feature type="compositionally biased region" description="Basic and acidic residues" evidence="1">
    <location>
        <begin position="156"/>
        <end position="173"/>
    </location>
</feature>
<organism evidence="2 3">
    <name type="scientific">Kalanchoe fedtschenkoi</name>
    <name type="common">Lavender scallops</name>
    <name type="synonym">South American air plant</name>
    <dbReference type="NCBI Taxonomy" id="63787"/>
    <lineage>
        <taxon>Eukaryota</taxon>
        <taxon>Viridiplantae</taxon>
        <taxon>Streptophyta</taxon>
        <taxon>Embryophyta</taxon>
        <taxon>Tracheophyta</taxon>
        <taxon>Spermatophyta</taxon>
        <taxon>Magnoliopsida</taxon>
        <taxon>eudicotyledons</taxon>
        <taxon>Gunneridae</taxon>
        <taxon>Pentapetalae</taxon>
        <taxon>Saxifragales</taxon>
        <taxon>Crassulaceae</taxon>
        <taxon>Kalanchoe</taxon>
    </lineage>
</organism>
<evidence type="ECO:0000313" key="2">
    <source>
        <dbReference type="EnsemblPlants" id="Kaladp0060s0400.1.v1.1.CDS.1"/>
    </source>
</evidence>